<evidence type="ECO:0000256" key="10">
    <source>
        <dbReference type="RuleBase" id="RU000461"/>
    </source>
</evidence>
<evidence type="ECO:0000256" key="2">
    <source>
        <dbReference type="ARBA" id="ARBA00005179"/>
    </source>
</evidence>
<dbReference type="InterPro" id="IPR002401">
    <property type="entry name" value="Cyt_P450_E_grp-I"/>
</dbReference>
<dbReference type="OrthoDB" id="1103324at2759"/>
<keyword evidence="7 9" id="KW-0408">Iron</keyword>
<dbReference type="Pfam" id="PF00067">
    <property type="entry name" value="p450"/>
    <property type="match status" value="1"/>
</dbReference>
<evidence type="ECO:0000313" key="11">
    <source>
        <dbReference type="EMBL" id="KAG5635496.1"/>
    </source>
</evidence>
<evidence type="ECO:0008006" key="13">
    <source>
        <dbReference type="Google" id="ProtNLM"/>
    </source>
</evidence>
<comment type="similarity">
    <text evidence="3 10">Belongs to the cytochrome P450 family.</text>
</comment>
<name>A0A9P7FR83_9AGAR</name>
<protein>
    <recommendedName>
        <fullName evidence="13">Cytochrome P450</fullName>
    </recommendedName>
</protein>
<evidence type="ECO:0000256" key="3">
    <source>
        <dbReference type="ARBA" id="ARBA00010617"/>
    </source>
</evidence>
<comment type="caution">
    <text evidence="11">The sequence shown here is derived from an EMBL/GenBank/DDBJ whole genome shotgun (WGS) entry which is preliminary data.</text>
</comment>
<evidence type="ECO:0000256" key="1">
    <source>
        <dbReference type="ARBA" id="ARBA00001971"/>
    </source>
</evidence>
<keyword evidence="5 9" id="KW-0479">Metal-binding</keyword>
<keyword evidence="6 10" id="KW-0560">Oxidoreductase</keyword>
<dbReference type="InterPro" id="IPR017972">
    <property type="entry name" value="Cyt_P450_CS"/>
</dbReference>
<keyword evidence="12" id="KW-1185">Reference proteome</keyword>
<dbReference type="PANTHER" id="PTHR46300:SF7">
    <property type="entry name" value="P450, PUTATIVE (EUROFUNG)-RELATED"/>
    <property type="match status" value="1"/>
</dbReference>
<comment type="pathway">
    <text evidence="2">Secondary metabolite biosynthesis.</text>
</comment>
<dbReference type="PROSITE" id="PS00086">
    <property type="entry name" value="CYTOCHROME_P450"/>
    <property type="match status" value="1"/>
</dbReference>
<dbReference type="PRINTS" id="PR00463">
    <property type="entry name" value="EP450I"/>
</dbReference>
<dbReference type="InterPro" id="IPR050364">
    <property type="entry name" value="Cytochrome_P450_fung"/>
</dbReference>
<dbReference type="GO" id="GO:0016705">
    <property type="term" value="F:oxidoreductase activity, acting on paired donors, with incorporation or reduction of molecular oxygen"/>
    <property type="evidence" value="ECO:0007669"/>
    <property type="project" value="InterPro"/>
</dbReference>
<dbReference type="GO" id="GO:0020037">
    <property type="term" value="F:heme binding"/>
    <property type="evidence" value="ECO:0007669"/>
    <property type="project" value="InterPro"/>
</dbReference>
<dbReference type="InterPro" id="IPR001128">
    <property type="entry name" value="Cyt_P450"/>
</dbReference>
<evidence type="ECO:0000256" key="8">
    <source>
        <dbReference type="ARBA" id="ARBA00023033"/>
    </source>
</evidence>
<dbReference type="Gene3D" id="1.10.630.10">
    <property type="entry name" value="Cytochrome P450"/>
    <property type="match status" value="1"/>
</dbReference>
<comment type="cofactor">
    <cofactor evidence="1 9">
        <name>heme</name>
        <dbReference type="ChEBI" id="CHEBI:30413"/>
    </cofactor>
</comment>
<accession>A0A9P7FR83</accession>
<reference evidence="11" key="2">
    <citation type="submission" date="2021-10" db="EMBL/GenBank/DDBJ databases">
        <title>Phylogenomics reveals ancestral predisposition of the termite-cultivated fungus Termitomyces towards a domesticated lifestyle.</title>
        <authorList>
            <person name="Auxier B."/>
            <person name="Grum-Grzhimaylo A."/>
            <person name="Cardenas M.E."/>
            <person name="Lodge J.D."/>
            <person name="Laessoe T."/>
            <person name="Pedersen O."/>
            <person name="Smith M.E."/>
            <person name="Kuyper T.W."/>
            <person name="Franco-Molano E.A."/>
            <person name="Baroni T.J."/>
            <person name="Aanen D.K."/>
        </authorList>
    </citation>
    <scope>NUCLEOTIDE SEQUENCE</scope>
    <source>
        <strain evidence="11">D49</strain>
    </source>
</reference>
<dbReference type="SUPFAM" id="SSF48264">
    <property type="entry name" value="Cytochrome P450"/>
    <property type="match status" value="1"/>
</dbReference>
<feature type="binding site" description="axial binding residue" evidence="9">
    <location>
        <position position="50"/>
    </location>
    <ligand>
        <name>heme</name>
        <dbReference type="ChEBI" id="CHEBI:30413"/>
    </ligand>
    <ligandPart>
        <name>Fe</name>
        <dbReference type="ChEBI" id="CHEBI:18248"/>
    </ligandPart>
</feature>
<dbReference type="GO" id="GO:0005506">
    <property type="term" value="F:iron ion binding"/>
    <property type="evidence" value="ECO:0007669"/>
    <property type="project" value="InterPro"/>
</dbReference>
<dbReference type="EMBL" id="JABCKI010006077">
    <property type="protein sequence ID" value="KAG5635496.1"/>
    <property type="molecule type" value="Genomic_DNA"/>
</dbReference>
<keyword evidence="8 10" id="KW-0503">Monooxygenase</keyword>
<organism evidence="11 12">
    <name type="scientific">Sphagnurus paluster</name>
    <dbReference type="NCBI Taxonomy" id="117069"/>
    <lineage>
        <taxon>Eukaryota</taxon>
        <taxon>Fungi</taxon>
        <taxon>Dikarya</taxon>
        <taxon>Basidiomycota</taxon>
        <taxon>Agaricomycotina</taxon>
        <taxon>Agaricomycetes</taxon>
        <taxon>Agaricomycetidae</taxon>
        <taxon>Agaricales</taxon>
        <taxon>Tricholomatineae</taxon>
        <taxon>Lyophyllaceae</taxon>
        <taxon>Sphagnurus</taxon>
    </lineage>
</organism>
<evidence type="ECO:0000256" key="9">
    <source>
        <dbReference type="PIRSR" id="PIRSR602401-1"/>
    </source>
</evidence>
<dbReference type="GO" id="GO:0004497">
    <property type="term" value="F:monooxygenase activity"/>
    <property type="evidence" value="ECO:0007669"/>
    <property type="project" value="UniProtKB-KW"/>
</dbReference>
<dbReference type="AlphaFoldDB" id="A0A9P7FR83"/>
<dbReference type="Proteomes" id="UP000717328">
    <property type="component" value="Unassembled WGS sequence"/>
</dbReference>
<keyword evidence="4 9" id="KW-0349">Heme</keyword>
<evidence type="ECO:0000313" key="12">
    <source>
        <dbReference type="Proteomes" id="UP000717328"/>
    </source>
</evidence>
<evidence type="ECO:0000256" key="6">
    <source>
        <dbReference type="ARBA" id="ARBA00023002"/>
    </source>
</evidence>
<sequence>MVQPNVLRSVAFEANEKYDPKAFLPERFLDPSDTTPDPATWAFGFGRRICPGKALAENSLFAIISGILAAFDILPPADGVLEQNFRLGLVR</sequence>
<reference evidence="11" key="1">
    <citation type="submission" date="2021-02" db="EMBL/GenBank/DDBJ databases">
        <authorList>
            <person name="Nieuwenhuis M."/>
            <person name="Van De Peppel L.J.J."/>
        </authorList>
    </citation>
    <scope>NUCLEOTIDE SEQUENCE</scope>
    <source>
        <strain evidence="11">D49</strain>
    </source>
</reference>
<evidence type="ECO:0000256" key="5">
    <source>
        <dbReference type="ARBA" id="ARBA00022723"/>
    </source>
</evidence>
<dbReference type="PANTHER" id="PTHR46300">
    <property type="entry name" value="P450, PUTATIVE (EUROFUNG)-RELATED-RELATED"/>
    <property type="match status" value="1"/>
</dbReference>
<gene>
    <name evidence="11" type="ORF">H0H81_011031</name>
</gene>
<evidence type="ECO:0000256" key="7">
    <source>
        <dbReference type="ARBA" id="ARBA00023004"/>
    </source>
</evidence>
<evidence type="ECO:0000256" key="4">
    <source>
        <dbReference type="ARBA" id="ARBA00022617"/>
    </source>
</evidence>
<proteinExistence type="inferred from homology"/>
<dbReference type="InterPro" id="IPR036396">
    <property type="entry name" value="Cyt_P450_sf"/>
</dbReference>